<reference evidence="1 2" key="2">
    <citation type="journal article" date="2022" name="Mol. Ecol. Resour.">
        <title>The genomes of chicory, endive, great burdock and yacon provide insights into Asteraceae paleo-polyploidization history and plant inulin production.</title>
        <authorList>
            <person name="Fan W."/>
            <person name="Wang S."/>
            <person name="Wang H."/>
            <person name="Wang A."/>
            <person name="Jiang F."/>
            <person name="Liu H."/>
            <person name="Zhao H."/>
            <person name="Xu D."/>
            <person name="Zhang Y."/>
        </authorList>
    </citation>
    <scope>NUCLEOTIDE SEQUENCE [LARGE SCALE GENOMIC DNA]</scope>
    <source>
        <strain evidence="2">cv. Punajuju</strain>
        <tissue evidence="1">Leaves</tissue>
    </source>
</reference>
<protein>
    <submittedName>
        <fullName evidence="1">Uncharacterized protein</fullName>
    </submittedName>
</protein>
<accession>A0ACB9BKY9</accession>
<name>A0ACB9BKY9_CICIN</name>
<organism evidence="1 2">
    <name type="scientific">Cichorium intybus</name>
    <name type="common">Chicory</name>
    <dbReference type="NCBI Taxonomy" id="13427"/>
    <lineage>
        <taxon>Eukaryota</taxon>
        <taxon>Viridiplantae</taxon>
        <taxon>Streptophyta</taxon>
        <taxon>Embryophyta</taxon>
        <taxon>Tracheophyta</taxon>
        <taxon>Spermatophyta</taxon>
        <taxon>Magnoliopsida</taxon>
        <taxon>eudicotyledons</taxon>
        <taxon>Gunneridae</taxon>
        <taxon>Pentapetalae</taxon>
        <taxon>asterids</taxon>
        <taxon>campanulids</taxon>
        <taxon>Asterales</taxon>
        <taxon>Asteraceae</taxon>
        <taxon>Cichorioideae</taxon>
        <taxon>Cichorieae</taxon>
        <taxon>Cichoriinae</taxon>
        <taxon>Cichorium</taxon>
    </lineage>
</organism>
<reference evidence="2" key="1">
    <citation type="journal article" date="2022" name="Mol. Ecol. Resour.">
        <title>The genomes of chicory, endive, great burdock and yacon provide insights into Asteraceae palaeo-polyploidization history and plant inulin production.</title>
        <authorList>
            <person name="Fan W."/>
            <person name="Wang S."/>
            <person name="Wang H."/>
            <person name="Wang A."/>
            <person name="Jiang F."/>
            <person name="Liu H."/>
            <person name="Zhao H."/>
            <person name="Xu D."/>
            <person name="Zhang Y."/>
        </authorList>
    </citation>
    <scope>NUCLEOTIDE SEQUENCE [LARGE SCALE GENOMIC DNA]</scope>
    <source>
        <strain evidence="2">cv. Punajuju</strain>
    </source>
</reference>
<evidence type="ECO:0000313" key="2">
    <source>
        <dbReference type="Proteomes" id="UP001055811"/>
    </source>
</evidence>
<gene>
    <name evidence="1" type="ORF">L2E82_33723</name>
</gene>
<dbReference type="Proteomes" id="UP001055811">
    <property type="component" value="Linkage Group LG06"/>
</dbReference>
<sequence>MVSTRRNDDAEVETPDLKDFVASEVEEIIQLLSPQFDGKKDPIVSTRWISEIKGAFRTSFSQRRPRRLFMNEITNKFMEKSVFFPECVATEKMKMFRYSSMFRVDIRKFVETTRCRSPNEMVDVARALKLDLETQDKKRKETQSQDQPYTKKIKQSGNEKDTPKCGKCGRYHLRECR</sequence>
<keyword evidence="2" id="KW-1185">Reference proteome</keyword>
<comment type="caution">
    <text evidence="1">The sequence shown here is derived from an EMBL/GenBank/DDBJ whole genome shotgun (WGS) entry which is preliminary data.</text>
</comment>
<proteinExistence type="predicted"/>
<dbReference type="EMBL" id="CM042014">
    <property type="protein sequence ID" value="KAI3722681.1"/>
    <property type="molecule type" value="Genomic_DNA"/>
</dbReference>
<evidence type="ECO:0000313" key="1">
    <source>
        <dbReference type="EMBL" id="KAI3722681.1"/>
    </source>
</evidence>